<organism evidence="1 2">
    <name type="scientific">Candidatus Yanofskybacteria bacterium RIFCSPHIGHO2_01_FULL_44_17</name>
    <dbReference type="NCBI Taxonomy" id="1802668"/>
    <lineage>
        <taxon>Bacteria</taxon>
        <taxon>Candidatus Yanofskyibacteriota</taxon>
    </lineage>
</organism>
<dbReference type="Proteomes" id="UP000177507">
    <property type="component" value="Unassembled WGS sequence"/>
</dbReference>
<accession>A0A1F8EV72</accession>
<sequence>MKKLVAFGVVLVFAGILVYFFSTKNSDENLPGNDNDSEQVFDATEPSLDYSTTLVDVTDGESIRGVTTSGSASGEAIAGLDSGRYSLVASFSGLPDPDDSDFYEGWVMRQEPPSIVSTGRVEKNGDQFFNIFSSDENLLDHSLYVLTLETDDNDPSPNDYILEGKFVNLYK</sequence>
<reference evidence="1 2" key="1">
    <citation type="journal article" date="2016" name="Nat. Commun.">
        <title>Thousands of microbial genomes shed light on interconnected biogeochemical processes in an aquifer system.</title>
        <authorList>
            <person name="Anantharaman K."/>
            <person name="Brown C.T."/>
            <person name="Hug L.A."/>
            <person name="Sharon I."/>
            <person name="Castelle C.J."/>
            <person name="Probst A.J."/>
            <person name="Thomas B.C."/>
            <person name="Singh A."/>
            <person name="Wilkins M.J."/>
            <person name="Karaoz U."/>
            <person name="Brodie E.L."/>
            <person name="Williams K.H."/>
            <person name="Hubbard S.S."/>
            <person name="Banfield J.F."/>
        </authorList>
    </citation>
    <scope>NUCLEOTIDE SEQUENCE [LARGE SCALE GENOMIC DNA]</scope>
</reference>
<dbReference type="AlphaFoldDB" id="A0A1F8EV72"/>
<name>A0A1F8EV72_9BACT</name>
<protein>
    <submittedName>
        <fullName evidence="1">Uncharacterized protein</fullName>
    </submittedName>
</protein>
<evidence type="ECO:0000313" key="2">
    <source>
        <dbReference type="Proteomes" id="UP000177507"/>
    </source>
</evidence>
<comment type="caution">
    <text evidence="1">The sequence shown here is derived from an EMBL/GenBank/DDBJ whole genome shotgun (WGS) entry which is preliminary data.</text>
</comment>
<proteinExistence type="predicted"/>
<evidence type="ECO:0000313" key="1">
    <source>
        <dbReference type="EMBL" id="OGN04230.1"/>
    </source>
</evidence>
<dbReference type="STRING" id="1802668.A2831_02320"/>
<gene>
    <name evidence="1" type="ORF">A2831_02320</name>
</gene>
<dbReference type="EMBL" id="MGJI01000023">
    <property type="protein sequence ID" value="OGN04230.1"/>
    <property type="molecule type" value="Genomic_DNA"/>
</dbReference>